<reference evidence="1 2" key="1">
    <citation type="submission" date="2018-08" db="EMBL/GenBank/DDBJ databases">
        <title>Recombination of ecologically and evolutionarily significant loci maintains genetic cohesion in the Pseudomonas syringae species complex.</title>
        <authorList>
            <person name="Dillon M."/>
            <person name="Thakur S."/>
            <person name="Almeida R.N.D."/>
            <person name="Weir B.S."/>
            <person name="Guttman D.S."/>
        </authorList>
    </citation>
    <scope>NUCLEOTIDE SEQUENCE [LARGE SCALE GENOMIC DNA]</scope>
    <source>
        <strain evidence="1 2">88_10</strain>
    </source>
</reference>
<keyword evidence="1" id="KW-0808">Transferase</keyword>
<name>A0A3M3A0I6_PSEYM</name>
<proteinExistence type="predicted"/>
<keyword evidence="1" id="KW-0032">Aminotransferase</keyword>
<accession>A0A3M3A0I6</accession>
<evidence type="ECO:0000313" key="1">
    <source>
        <dbReference type="EMBL" id="RML93605.1"/>
    </source>
</evidence>
<organism evidence="1 2">
    <name type="scientific">Pseudomonas syringae pv. maculicola</name>
    <dbReference type="NCBI Taxonomy" id="59511"/>
    <lineage>
        <taxon>Bacteria</taxon>
        <taxon>Pseudomonadati</taxon>
        <taxon>Pseudomonadota</taxon>
        <taxon>Gammaproteobacteria</taxon>
        <taxon>Pseudomonadales</taxon>
        <taxon>Pseudomonadaceae</taxon>
        <taxon>Pseudomonas</taxon>
    </lineage>
</organism>
<dbReference type="InterPro" id="IPR015422">
    <property type="entry name" value="PyrdxlP-dep_Trfase_small"/>
</dbReference>
<dbReference type="EMBL" id="RBNL01001069">
    <property type="protein sequence ID" value="RML93605.1"/>
    <property type="molecule type" value="Genomic_DNA"/>
</dbReference>
<dbReference type="Proteomes" id="UP000282378">
    <property type="component" value="Unassembled WGS sequence"/>
</dbReference>
<dbReference type="Gene3D" id="3.90.1150.10">
    <property type="entry name" value="Aspartate Aminotransferase, domain 1"/>
    <property type="match status" value="1"/>
</dbReference>
<protein>
    <submittedName>
        <fullName evidence="1">Aminotransferase, classes I and II</fullName>
    </submittedName>
</protein>
<dbReference type="AlphaFoldDB" id="A0A3M3A0I6"/>
<comment type="caution">
    <text evidence="1">The sequence shown here is derived from an EMBL/GenBank/DDBJ whole genome shotgun (WGS) entry which is preliminary data.</text>
</comment>
<dbReference type="GO" id="GO:0008483">
    <property type="term" value="F:transaminase activity"/>
    <property type="evidence" value="ECO:0007669"/>
    <property type="project" value="UniProtKB-KW"/>
</dbReference>
<dbReference type="SUPFAM" id="SSF53383">
    <property type="entry name" value="PLP-dependent transferases"/>
    <property type="match status" value="1"/>
</dbReference>
<gene>
    <name evidence="1" type="ORF">APX70_04468</name>
</gene>
<dbReference type="InterPro" id="IPR015424">
    <property type="entry name" value="PyrdxlP-dep_Trfase"/>
</dbReference>
<evidence type="ECO:0000313" key="2">
    <source>
        <dbReference type="Proteomes" id="UP000282378"/>
    </source>
</evidence>
<sequence>TREHGVASIPISVFYQSPPPGQRLIRLCFAKQEDTLRLAAEKLCAI</sequence>
<feature type="non-terminal residue" evidence="1">
    <location>
        <position position="1"/>
    </location>
</feature>